<feature type="domain" description="SnoaL-like" evidence="1">
    <location>
        <begin position="11"/>
        <end position="131"/>
    </location>
</feature>
<dbReference type="Gene3D" id="3.10.450.50">
    <property type="match status" value="1"/>
</dbReference>
<evidence type="ECO:0000259" key="1">
    <source>
        <dbReference type="Pfam" id="PF13474"/>
    </source>
</evidence>
<name>A0A2S5IWW0_9MICC</name>
<protein>
    <recommendedName>
        <fullName evidence="1">SnoaL-like domain-containing protein</fullName>
    </recommendedName>
</protein>
<dbReference type="Proteomes" id="UP000239297">
    <property type="component" value="Unassembled WGS sequence"/>
</dbReference>
<dbReference type="Pfam" id="PF13474">
    <property type="entry name" value="SnoaL_3"/>
    <property type="match status" value="1"/>
</dbReference>
<dbReference type="InterPro" id="IPR032710">
    <property type="entry name" value="NTF2-like_dom_sf"/>
</dbReference>
<dbReference type="EMBL" id="PRKW01000004">
    <property type="protein sequence ID" value="PPB49072.1"/>
    <property type="molecule type" value="Genomic_DNA"/>
</dbReference>
<comment type="caution">
    <text evidence="2">The sequence shown here is derived from an EMBL/GenBank/DDBJ whole genome shotgun (WGS) entry which is preliminary data.</text>
</comment>
<dbReference type="RefSeq" id="WP_104121511.1">
    <property type="nucleotide sequence ID" value="NZ_PRKW01000004.1"/>
</dbReference>
<accession>A0A2S5IWW0</accession>
<evidence type="ECO:0000313" key="3">
    <source>
        <dbReference type="Proteomes" id="UP000239297"/>
    </source>
</evidence>
<keyword evidence="3" id="KW-1185">Reference proteome</keyword>
<gene>
    <name evidence="2" type="ORF">C4K88_10160</name>
</gene>
<sequence>MPDLPFRAETQALLDAVNALDLDALRAMVDDDYGIVDIDPHGRTVVIDTRAQWDTYMAENFAAMRAADAVLSSRVIDYHGVQVDSLGYSVLRFVQRVELADAVIENPCVVTIVWKHTDEGWKEARWHCSPAPA</sequence>
<dbReference type="SUPFAM" id="SSF54427">
    <property type="entry name" value="NTF2-like"/>
    <property type="match status" value="1"/>
</dbReference>
<dbReference type="AlphaFoldDB" id="A0A2S5IWW0"/>
<reference evidence="2 3" key="1">
    <citation type="journal article" date="2014" name="Int. J. Syst. Evol. Microbiol.">
        <title>Arthrobacter pityocampae sp. nov., isolated from Thaumetopoea pityocampa (Lep., Thaumetopoeidae).</title>
        <authorList>
            <person name="Ince I.A."/>
            <person name="Demirbag Z."/>
            <person name="Kati H."/>
        </authorList>
    </citation>
    <scope>NUCLEOTIDE SEQUENCE [LARGE SCALE GENOMIC DNA]</scope>
    <source>
        <strain evidence="2 3">Tp2</strain>
    </source>
</reference>
<proteinExistence type="predicted"/>
<dbReference type="OrthoDB" id="981191at2"/>
<dbReference type="InterPro" id="IPR037401">
    <property type="entry name" value="SnoaL-like"/>
</dbReference>
<evidence type="ECO:0000313" key="2">
    <source>
        <dbReference type="EMBL" id="PPB49072.1"/>
    </source>
</evidence>
<organism evidence="2 3">
    <name type="scientific">Arthrobacter pityocampae</name>
    <dbReference type="NCBI Taxonomy" id="547334"/>
    <lineage>
        <taxon>Bacteria</taxon>
        <taxon>Bacillati</taxon>
        <taxon>Actinomycetota</taxon>
        <taxon>Actinomycetes</taxon>
        <taxon>Micrococcales</taxon>
        <taxon>Micrococcaceae</taxon>
        <taxon>Arthrobacter</taxon>
    </lineage>
</organism>